<accession>A0A9P4GS29</accession>
<dbReference type="Proteomes" id="UP000800039">
    <property type="component" value="Unassembled WGS sequence"/>
</dbReference>
<dbReference type="RefSeq" id="XP_040792594.1">
    <property type="nucleotide sequence ID" value="XM_040932359.1"/>
</dbReference>
<dbReference type="EMBL" id="ML976614">
    <property type="protein sequence ID" value="KAF1850031.1"/>
    <property type="molecule type" value="Genomic_DNA"/>
</dbReference>
<name>A0A9P4GS29_9PLEO</name>
<evidence type="ECO:0000313" key="2">
    <source>
        <dbReference type="Proteomes" id="UP000800039"/>
    </source>
</evidence>
<evidence type="ECO:0000313" key="1">
    <source>
        <dbReference type="EMBL" id="KAF1850031.1"/>
    </source>
</evidence>
<protein>
    <submittedName>
        <fullName evidence="1">Uncharacterized protein</fullName>
    </submittedName>
</protein>
<keyword evidence="2" id="KW-1185">Reference proteome</keyword>
<comment type="caution">
    <text evidence="1">The sequence shown here is derived from an EMBL/GenBank/DDBJ whole genome shotgun (WGS) entry which is preliminary data.</text>
</comment>
<proteinExistence type="predicted"/>
<gene>
    <name evidence="1" type="ORF">K460DRAFT_360897</name>
</gene>
<reference evidence="1" key="1">
    <citation type="submission" date="2020-01" db="EMBL/GenBank/DDBJ databases">
        <authorList>
            <consortium name="DOE Joint Genome Institute"/>
            <person name="Haridas S."/>
            <person name="Albert R."/>
            <person name="Binder M."/>
            <person name="Bloem J."/>
            <person name="Labutti K."/>
            <person name="Salamov A."/>
            <person name="Andreopoulos B."/>
            <person name="Baker S.E."/>
            <person name="Barry K."/>
            <person name="Bills G."/>
            <person name="Bluhm B.H."/>
            <person name="Cannon C."/>
            <person name="Castanera R."/>
            <person name="Culley D.E."/>
            <person name="Daum C."/>
            <person name="Ezra D."/>
            <person name="Gonzalez J.B."/>
            <person name="Henrissat B."/>
            <person name="Kuo A."/>
            <person name="Liang C."/>
            <person name="Lipzen A."/>
            <person name="Lutzoni F."/>
            <person name="Magnuson J."/>
            <person name="Mondo S."/>
            <person name="Nolan M."/>
            <person name="Ohm R."/>
            <person name="Pangilinan J."/>
            <person name="Park H.-J."/>
            <person name="Ramirez L."/>
            <person name="Alfaro M."/>
            <person name="Sun H."/>
            <person name="Tritt A."/>
            <person name="Yoshinaga Y."/>
            <person name="Zwiers L.-H."/>
            <person name="Turgeon B.G."/>
            <person name="Goodwin S.B."/>
            <person name="Spatafora J.W."/>
            <person name="Crous P.W."/>
            <person name="Grigoriev I.V."/>
        </authorList>
    </citation>
    <scope>NUCLEOTIDE SEQUENCE</scope>
    <source>
        <strain evidence="1">CBS 394.84</strain>
    </source>
</reference>
<sequence length="90" mass="9934">MQSFPVLCWLYSTTCVYRIGSTIPLAAAKNDFARSSHRSSRSWCLPFPAHWRPEYMPSFTVPIQVGEVHLLLANTVGACSPGPATGFSYP</sequence>
<organism evidence="1 2">
    <name type="scientific">Cucurbitaria berberidis CBS 394.84</name>
    <dbReference type="NCBI Taxonomy" id="1168544"/>
    <lineage>
        <taxon>Eukaryota</taxon>
        <taxon>Fungi</taxon>
        <taxon>Dikarya</taxon>
        <taxon>Ascomycota</taxon>
        <taxon>Pezizomycotina</taxon>
        <taxon>Dothideomycetes</taxon>
        <taxon>Pleosporomycetidae</taxon>
        <taxon>Pleosporales</taxon>
        <taxon>Pleosporineae</taxon>
        <taxon>Cucurbitariaceae</taxon>
        <taxon>Cucurbitaria</taxon>
    </lineage>
</organism>
<dbReference type="GeneID" id="63849610"/>
<dbReference type="AlphaFoldDB" id="A0A9P4GS29"/>